<evidence type="ECO:0000313" key="2">
    <source>
        <dbReference type="EMBL" id="GJM54244.1"/>
    </source>
</evidence>
<evidence type="ECO:0000313" key="1">
    <source>
        <dbReference type="EMBL" id="GJM49494.1"/>
    </source>
</evidence>
<accession>A0AAV5ASJ6</accession>
<evidence type="ECO:0000313" key="4">
    <source>
        <dbReference type="Proteomes" id="UP001208692"/>
    </source>
</evidence>
<dbReference type="EMBL" id="BQKB01000080">
    <property type="protein sequence ID" value="GJM54244.1"/>
    <property type="molecule type" value="Genomic_DNA"/>
</dbReference>
<proteinExistence type="predicted"/>
<evidence type="ECO:0000313" key="3">
    <source>
        <dbReference type="Proteomes" id="UP001207736"/>
    </source>
</evidence>
<dbReference type="GO" id="GO:0003676">
    <property type="term" value="F:nucleic acid binding"/>
    <property type="evidence" value="ECO:0007669"/>
    <property type="project" value="InterPro"/>
</dbReference>
<dbReference type="RefSeq" id="WP_264846770.1">
    <property type="nucleotide sequence ID" value="NZ_BPMA01000029.1"/>
</dbReference>
<dbReference type="InterPro" id="IPR036397">
    <property type="entry name" value="RNaseH_sf"/>
</dbReference>
<sequence length="694" mass="80765">MPYLWLHNKVAVEVEELVPKYWNKLSSLQQEIHRYRKKPYGIKKLQSGGNGRKLLIDFDTLSAEVQQELGDPRKAGHLLEKYYQTQDETIRYYAEWKRGEKHLTDEEQWQYVINATTWQALLQLENEMLHVRKSMHKKSPTRGLANDLLSHVQSFNDTLPPSRKHNLPASLPRFKEALKAFKTNGLFSVIKDPYGKGKQNARKVDERVLMVLQGLFVGQKHKPTPTEIYQQYEAFLSGYVQIYNEETGELYEPKEFPKLSESTVTTYLMNWENKIASYKLRSGNRQTYQGTLIPHGQMELPKYAGSLLSIDDRQPPFWYEKGKRLWFYIGLDVASDCITCFVYGKSKEGIILEFHRQLIRNYHDWGVSLPYELECESSLNSQFTDTFLKEGYMFQNVRMEANNAQGKIIERRFGHLRNKVEKKADGWIARPHAKSESNQAGKGKTEIIPYKELVEARLADLEDWNNEPSRQDKTVSRWEYFLNNQKSDLPKTNYRAILPHLGYKQTTSCQRGYINLQGKKRAIADNGKILTGDALIEKMKQIEGKEFDVFWLDDNEGNVLKAIVYQGGRYVCEVQEMPKYQRAKAEQTEQDLINKALQDAYTMTVVRFAERQSKAIESIGIVNVAPKPERKFVIPNLKRFEGNREQGKSATAEYVSNSEEMEVEILENEDDFEIMYNPSTGIEHTKNWNKKYAI</sequence>
<dbReference type="AlphaFoldDB" id="A0AAV5ASJ6"/>
<comment type="caution">
    <text evidence="1">The sequence shown here is derived from an EMBL/GenBank/DDBJ whole genome shotgun (WGS) entry which is preliminary data.</text>
</comment>
<dbReference type="Proteomes" id="UP001208692">
    <property type="component" value="Unassembled WGS sequence"/>
</dbReference>
<gene>
    <name evidence="1" type="ORF">RCZ15_04690</name>
    <name evidence="2" type="ORF">RCZ16_25600</name>
</gene>
<protein>
    <recommendedName>
        <fullName evidence="5">Transposase</fullName>
    </recommendedName>
</protein>
<keyword evidence="4" id="KW-1185">Reference proteome</keyword>
<evidence type="ECO:0008006" key="5">
    <source>
        <dbReference type="Google" id="ProtNLM"/>
    </source>
</evidence>
<dbReference type="Gene3D" id="3.30.420.10">
    <property type="entry name" value="Ribonuclease H-like superfamily/Ribonuclease H"/>
    <property type="match status" value="1"/>
</dbReference>
<reference evidence="1 4" key="1">
    <citation type="submission" date="2021-11" db="EMBL/GenBank/DDBJ databases">
        <title>Draft genome sequence of Capnocytophaga sp. strain KC07075 isolated from cat oral cavity.</title>
        <authorList>
            <person name="Suzuki M."/>
            <person name="Imaoka K."/>
            <person name="Kimura M."/>
            <person name="Morikawa S."/>
            <person name="Maeda K."/>
        </authorList>
    </citation>
    <scope>NUCLEOTIDE SEQUENCE</scope>
    <source>
        <strain evidence="1">KC07075</strain>
        <strain evidence="2 4">KC07079</strain>
    </source>
</reference>
<organism evidence="1 3">
    <name type="scientific">Capnocytophaga catalasegens</name>
    <dbReference type="NCBI Taxonomy" id="1004260"/>
    <lineage>
        <taxon>Bacteria</taxon>
        <taxon>Pseudomonadati</taxon>
        <taxon>Bacteroidota</taxon>
        <taxon>Flavobacteriia</taxon>
        <taxon>Flavobacteriales</taxon>
        <taxon>Flavobacteriaceae</taxon>
        <taxon>Capnocytophaga</taxon>
    </lineage>
</organism>
<name>A0AAV5ASJ6_9FLAO</name>
<dbReference type="EMBL" id="BQKA01000008">
    <property type="protein sequence ID" value="GJM49494.1"/>
    <property type="molecule type" value="Genomic_DNA"/>
</dbReference>
<dbReference type="Proteomes" id="UP001207736">
    <property type="component" value="Unassembled WGS sequence"/>
</dbReference>